<evidence type="ECO:0000313" key="2">
    <source>
        <dbReference type="Proteomes" id="UP000281498"/>
    </source>
</evidence>
<dbReference type="PANTHER" id="PTHR28255:SF1">
    <property type="entry name" value="UPF0303 PROTEIN YBR137W"/>
    <property type="match status" value="1"/>
</dbReference>
<dbReference type="PANTHER" id="PTHR28255">
    <property type="match status" value="1"/>
</dbReference>
<dbReference type="EMBL" id="PDOE01000002">
    <property type="protein sequence ID" value="RKL68358.1"/>
    <property type="molecule type" value="Genomic_DNA"/>
</dbReference>
<comment type="caution">
    <text evidence="1">The sequence shown here is derived from an EMBL/GenBank/DDBJ whole genome shotgun (WGS) entry which is preliminary data.</text>
</comment>
<accession>A0A3A9K9W2</accession>
<evidence type="ECO:0008006" key="3">
    <source>
        <dbReference type="Google" id="ProtNLM"/>
    </source>
</evidence>
<dbReference type="Gene3D" id="3.30.450.150">
    <property type="entry name" value="Haem-degrading domain"/>
    <property type="match status" value="1"/>
</dbReference>
<keyword evidence="2" id="KW-1185">Reference proteome</keyword>
<dbReference type="OrthoDB" id="9815315at2"/>
<proteinExistence type="predicted"/>
<sequence>MNNSKDNYEELAIQEKNLEFERFSRNDALAIGLTINEKAKKFSDPITIEITLNGLVIFRYFSEGAVLDSELWLVRKRNSVNLMSMSSLRFKYWLEVAGKTLEGRNLNASDYAAGGGGFPINLKGTGLVGSICVSGLANHLDDHQLIVDAISEFLN</sequence>
<evidence type="ECO:0000313" key="1">
    <source>
        <dbReference type="EMBL" id="RKL68358.1"/>
    </source>
</evidence>
<dbReference type="Pfam" id="PF03928">
    <property type="entry name" value="HbpS-like"/>
    <property type="match status" value="1"/>
</dbReference>
<dbReference type="PIRSF" id="PIRSF008757">
    <property type="entry name" value="UCP008757"/>
    <property type="match status" value="1"/>
</dbReference>
<dbReference type="RefSeq" id="WP_110938698.1">
    <property type="nucleotide sequence ID" value="NZ_KZ614147.1"/>
</dbReference>
<gene>
    <name evidence="1" type="ORF">CR203_07715</name>
</gene>
<dbReference type="SUPFAM" id="SSF143744">
    <property type="entry name" value="GlcG-like"/>
    <property type="match status" value="1"/>
</dbReference>
<dbReference type="InterPro" id="IPR038084">
    <property type="entry name" value="PduO/GlcC-like_sf"/>
</dbReference>
<dbReference type="AlphaFoldDB" id="A0A3A9K9W2"/>
<name>A0A3A9K9W2_9BACI</name>
<dbReference type="Proteomes" id="UP000281498">
    <property type="component" value="Unassembled WGS sequence"/>
</dbReference>
<dbReference type="InterPro" id="IPR010371">
    <property type="entry name" value="YBR137W-like"/>
</dbReference>
<protein>
    <recommendedName>
        <fullName evidence="3">Heme-degrading domain-containing protein</fullName>
    </recommendedName>
</protein>
<organism evidence="1 2">
    <name type="scientific">Salipaludibacillus neizhouensis</name>
    <dbReference type="NCBI Taxonomy" id="885475"/>
    <lineage>
        <taxon>Bacteria</taxon>
        <taxon>Bacillati</taxon>
        <taxon>Bacillota</taxon>
        <taxon>Bacilli</taxon>
        <taxon>Bacillales</taxon>
        <taxon>Bacillaceae</taxon>
    </lineage>
</organism>
<reference evidence="1 2" key="1">
    <citation type="submission" date="2017-10" db="EMBL/GenBank/DDBJ databases">
        <title>Bacillus sp. nov., a halophilic bacterium isolated from a Keqin Lake.</title>
        <authorList>
            <person name="Wang H."/>
        </authorList>
    </citation>
    <scope>NUCLEOTIDE SEQUENCE [LARGE SCALE GENOMIC DNA]</scope>
    <source>
        <strain evidence="1 2">KCTC 13187</strain>
    </source>
</reference>
<dbReference type="InterPro" id="IPR005624">
    <property type="entry name" value="PduO/GlcC-like"/>
</dbReference>